<keyword evidence="2" id="KW-1185">Reference proteome</keyword>
<dbReference type="Proteomes" id="UP000595170">
    <property type="component" value="Segment"/>
</dbReference>
<name>A0A7T3PGY4_9CAUD</name>
<sequence length="89" mass="10070">MARKKPDPTIRRLSDKGPLHDLLLKACPPDAEGVKSIPVLARAMKLSPWAIYRWIENEYISPERAQEVVKLSKGGVTLEEFYPHVFKAA</sequence>
<proteinExistence type="predicted"/>
<dbReference type="GO" id="GO:0003677">
    <property type="term" value="F:DNA binding"/>
    <property type="evidence" value="ECO:0007669"/>
    <property type="project" value="InterPro"/>
</dbReference>
<dbReference type="EMBL" id="MW269554">
    <property type="protein sequence ID" value="QPZ53295.1"/>
    <property type="molecule type" value="Genomic_DNA"/>
</dbReference>
<organism evidence="1 2">
    <name type="scientific">Achromobacter phage vB_AchrS_AchV4</name>
    <dbReference type="NCBI Taxonomy" id="2796514"/>
    <lineage>
        <taxon>Viruses</taxon>
        <taxon>Duplodnaviria</taxon>
        <taxon>Heunggongvirae</taxon>
        <taxon>Uroviricota</taxon>
        <taxon>Caudoviricetes</taxon>
        <taxon>Casjensviridae</taxon>
        <taxon>Gediminasvirus</taxon>
        <taxon>Gediminasvirus AchV4</taxon>
    </lineage>
</organism>
<accession>A0A7T3PGY4</accession>
<dbReference type="SUPFAM" id="SSF47413">
    <property type="entry name" value="lambda repressor-like DNA-binding domains"/>
    <property type="match status" value="1"/>
</dbReference>
<evidence type="ECO:0000313" key="1">
    <source>
        <dbReference type="EMBL" id="QPZ53295.1"/>
    </source>
</evidence>
<dbReference type="InterPro" id="IPR010982">
    <property type="entry name" value="Lambda_DNA-bd_dom_sf"/>
</dbReference>
<gene>
    <name evidence="1" type="ORF">AchV4_0071</name>
</gene>
<dbReference type="Gene3D" id="1.10.260.40">
    <property type="entry name" value="lambda repressor-like DNA-binding domains"/>
    <property type="match status" value="1"/>
</dbReference>
<protein>
    <submittedName>
        <fullName evidence="1">Transcriptional regulator</fullName>
    </submittedName>
</protein>
<reference evidence="1 2" key="1">
    <citation type="submission" date="2020-11" db="EMBL/GenBank/DDBJ databases">
        <title>Complete Genome Sequence of Achromobacter phage vB_AchrS_AchV4.</title>
        <authorList>
            <person name="Kaliniene L."/>
            <person name="Noreika A."/>
            <person name="Meskys R."/>
        </authorList>
    </citation>
    <scope>NUCLEOTIDE SEQUENCE [LARGE SCALE GENOMIC DNA]</scope>
</reference>
<evidence type="ECO:0000313" key="2">
    <source>
        <dbReference type="Proteomes" id="UP000595170"/>
    </source>
</evidence>